<dbReference type="Proteomes" id="UP000828390">
    <property type="component" value="Unassembled WGS sequence"/>
</dbReference>
<name>A0A9D4QZ02_DREPO</name>
<protein>
    <submittedName>
        <fullName evidence="1">Uncharacterized protein</fullName>
    </submittedName>
</protein>
<dbReference type="AlphaFoldDB" id="A0A9D4QZ02"/>
<reference evidence="1" key="1">
    <citation type="journal article" date="2019" name="bioRxiv">
        <title>The Genome of the Zebra Mussel, Dreissena polymorpha: A Resource for Invasive Species Research.</title>
        <authorList>
            <person name="McCartney M.A."/>
            <person name="Auch B."/>
            <person name="Kono T."/>
            <person name="Mallez S."/>
            <person name="Zhang Y."/>
            <person name="Obille A."/>
            <person name="Becker A."/>
            <person name="Abrahante J.E."/>
            <person name="Garbe J."/>
            <person name="Badalamenti J.P."/>
            <person name="Herman A."/>
            <person name="Mangelson H."/>
            <person name="Liachko I."/>
            <person name="Sullivan S."/>
            <person name="Sone E.D."/>
            <person name="Koren S."/>
            <person name="Silverstein K.A.T."/>
            <person name="Beckman K.B."/>
            <person name="Gohl D.M."/>
        </authorList>
    </citation>
    <scope>NUCLEOTIDE SEQUENCE</scope>
    <source>
        <strain evidence="1">Duluth1</strain>
        <tissue evidence="1">Whole animal</tissue>
    </source>
</reference>
<gene>
    <name evidence="1" type="ORF">DPMN_091295</name>
</gene>
<comment type="caution">
    <text evidence="1">The sequence shown here is derived from an EMBL/GenBank/DDBJ whole genome shotgun (WGS) entry which is preliminary data.</text>
</comment>
<sequence length="86" mass="9903">MYNGSEVNIIRVTNGQLIKDSILKFKHYCCGIAHHQGKLYVTDSTALYHYTVDGRLVSKMYEDASGRNTGNNYGYHYSKDLCFNYH</sequence>
<evidence type="ECO:0000313" key="1">
    <source>
        <dbReference type="EMBL" id="KAH3848911.1"/>
    </source>
</evidence>
<dbReference type="EMBL" id="JAIWYP010000003">
    <property type="protein sequence ID" value="KAH3848911.1"/>
    <property type="molecule type" value="Genomic_DNA"/>
</dbReference>
<keyword evidence="2" id="KW-1185">Reference proteome</keyword>
<evidence type="ECO:0000313" key="2">
    <source>
        <dbReference type="Proteomes" id="UP000828390"/>
    </source>
</evidence>
<accession>A0A9D4QZ02</accession>
<organism evidence="1 2">
    <name type="scientific">Dreissena polymorpha</name>
    <name type="common">Zebra mussel</name>
    <name type="synonym">Mytilus polymorpha</name>
    <dbReference type="NCBI Taxonomy" id="45954"/>
    <lineage>
        <taxon>Eukaryota</taxon>
        <taxon>Metazoa</taxon>
        <taxon>Spiralia</taxon>
        <taxon>Lophotrochozoa</taxon>
        <taxon>Mollusca</taxon>
        <taxon>Bivalvia</taxon>
        <taxon>Autobranchia</taxon>
        <taxon>Heteroconchia</taxon>
        <taxon>Euheterodonta</taxon>
        <taxon>Imparidentia</taxon>
        <taxon>Neoheterodontei</taxon>
        <taxon>Myida</taxon>
        <taxon>Dreissenoidea</taxon>
        <taxon>Dreissenidae</taxon>
        <taxon>Dreissena</taxon>
    </lineage>
</organism>
<reference evidence="1" key="2">
    <citation type="submission" date="2020-11" db="EMBL/GenBank/DDBJ databases">
        <authorList>
            <person name="McCartney M.A."/>
            <person name="Auch B."/>
            <person name="Kono T."/>
            <person name="Mallez S."/>
            <person name="Becker A."/>
            <person name="Gohl D.M."/>
            <person name="Silverstein K.A.T."/>
            <person name="Koren S."/>
            <person name="Bechman K.B."/>
            <person name="Herman A."/>
            <person name="Abrahante J.E."/>
            <person name="Garbe J."/>
        </authorList>
    </citation>
    <scope>NUCLEOTIDE SEQUENCE</scope>
    <source>
        <strain evidence="1">Duluth1</strain>
        <tissue evidence="1">Whole animal</tissue>
    </source>
</reference>
<proteinExistence type="predicted"/>